<dbReference type="InterPro" id="IPR050484">
    <property type="entry name" value="Transf_Hexapept/Carb_Anhydrase"/>
</dbReference>
<organism evidence="1 2">
    <name type="scientific">Biformimicrobium ophioploci</name>
    <dbReference type="NCBI Taxonomy" id="3036711"/>
    <lineage>
        <taxon>Bacteria</taxon>
        <taxon>Pseudomonadati</taxon>
        <taxon>Pseudomonadota</taxon>
        <taxon>Gammaproteobacteria</taxon>
        <taxon>Cellvibrionales</taxon>
        <taxon>Microbulbiferaceae</taxon>
        <taxon>Biformimicrobium</taxon>
    </lineage>
</organism>
<dbReference type="CDD" id="cd04645">
    <property type="entry name" value="LbH_gamma_CA_like"/>
    <property type="match status" value="1"/>
</dbReference>
<comment type="caution">
    <text evidence="1">The sequence shown here is derived from an EMBL/GenBank/DDBJ whole genome shotgun (WGS) entry which is preliminary data.</text>
</comment>
<dbReference type="InterPro" id="IPR011004">
    <property type="entry name" value="Trimer_LpxA-like_sf"/>
</dbReference>
<dbReference type="SUPFAM" id="SSF51161">
    <property type="entry name" value="Trimeric LpxA-like enzymes"/>
    <property type="match status" value="1"/>
</dbReference>
<evidence type="ECO:0000313" key="2">
    <source>
        <dbReference type="Proteomes" id="UP001224392"/>
    </source>
</evidence>
<evidence type="ECO:0000313" key="1">
    <source>
        <dbReference type="EMBL" id="GMG86019.1"/>
    </source>
</evidence>
<reference evidence="1 2" key="1">
    <citation type="submission" date="2023-04" db="EMBL/GenBank/DDBJ databases">
        <title>Marinobulbifer ophiurae gen. nov., sp. Nov., isolate from tissue of brittle star Ophioplocus japonicus.</title>
        <authorList>
            <person name="Kawano K."/>
            <person name="Sawayama S."/>
            <person name="Nakagawa S."/>
        </authorList>
    </citation>
    <scope>NUCLEOTIDE SEQUENCE [LARGE SCALE GENOMIC DNA]</scope>
    <source>
        <strain evidence="1 2">NKW57</strain>
    </source>
</reference>
<name>A0ABQ6LV94_9GAMM</name>
<keyword evidence="2" id="KW-1185">Reference proteome</keyword>
<dbReference type="EMBL" id="BSYJ01000001">
    <property type="protein sequence ID" value="GMG86019.1"/>
    <property type="molecule type" value="Genomic_DNA"/>
</dbReference>
<accession>A0ABQ6LV94</accession>
<gene>
    <name evidence="1" type="ORF">MNKW57_03400</name>
</gene>
<dbReference type="PANTHER" id="PTHR13061">
    <property type="entry name" value="DYNACTIN SUBUNIT P25"/>
    <property type="match status" value="1"/>
</dbReference>
<dbReference type="Proteomes" id="UP001224392">
    <property type="component" value="Unassembled WGS sequence"/>
</dbReference>
<dbReference type="Gene3D" id="2.160.10.10">
    <property type="entry name" value="Hexapeptide repeat proteins"/>
    <property type="match status" value="1"/>
</dbReference>
<proteinExistence type="predicted"/>
<protein>
    <submittedName>
        <fullName evidence="1">Gamma carbonic anhydrase family protein</fullName>
    </submittedName>
</protein>
<dbReference type="RefSeq" id="WP_285762534.1">
    <property type="nucleotide sequence ID" value="NZ_BSYJ01000001.1"/>
</dbReference>
<dbReference type="InterPro" id="IPR047324">
    <property type="entry name" value="LbH_gamma_CA-like"/>
</dbReference>
<dbReference type="PANTHER" id="PTHR13061:SF56">
    <property type="entry name" value="PROTEIN YRDA"/>
    <property type="match status" value="1"/>
</dbReference>
<sequence>MKSVRPHESHSPRYDSSVYIDPQATVIGDVELGEDVSVWPAAVVRGDMHRIRIGARSSVQDGSVLHITHAGPFNEDGWPLTIGEDVTIGHKACLHGCTLGSRILVGIGAIILDGAVVEDDVVIAAGALVPPGKRLESGYLYVGAPCRQARPLSEKEKAFFKYSAANYVKLKDTYLADSAQEGEQKGAQT</sequence>